<evidence type="ECO:0000313" key="7">
    <source>
        <dbReference type="EMBL" id="CAK0785193.1"/>
    </source>
</evidence>
<dbReference type="EMBL" id="CAUYUE010000012">
    <property type="protein sequence ID" value="CAK0785193.1"/>
    <property type="molecule type" value="Genomic_DNA"/>
</dbReference>
<feature type="region of interest" description="Disordered" evidence="5">
    <location>
        <begin position="639"/>
        <end position="682"/>
    </location>
</feature>
<protein>
    <recommendedName>
        <fullName evidence="6">GB1/RHD3-type G domain-containing protein</fullName>
    </recommendedName>
</protein>
<dbReference type="PROSITE" id="PS51715">
    <property type="entry name" value="G_GB1_RHD3"/>
    <property type="match status" value="1"/>
</dbReference>
<feature type="compositionally biased region" description="Acidic residues" evidence="5">
    <location>
        <begin position="659"/>
        <end position="668"/>
    </location>
</feature>
<dbReference type="SUPFAM" id="SSF48340">
    <property type="entry name" value="Interferon-induced guanylate-binding protein 1 (GBP1), C-terminal domain"/>
    <property type="match status" value="1"/>
</dbReference>
<proteinExistence type="inferred from homology"/>
<sequence length="723" mass="79439">MSFIWGGRKAKPVETNSFSAPAAQPGSPLELVRYSTETGKFEIPPQALKVLRNVRGPIGVVSVCGRARQGKSYILNQLLGQSSGFVVGPTHRPCTKGLWMWSTPVEQRAPDGSKFHLVLLDTEGIDAYDQTGQYSTQIFSLAVLLSSLFIYNQMGGIDEAALDRLSLVTEMTKHIRVRSEGAAGEADELSQFTPAFLWLLRDFYLALEEDGRAVSPGEYLESALQPVKGAGRSVEAKNAIRESIKALFPARTCFPLVRPMSDEAQLQHLEAVPPSQLRPEFKQGMAQLTKLIFERAQPKRLGAQVITGPMLATLASEYVRAINEGAVPTISTAWQALAEAESRRAADAAEQAYREAFDRSVSADEGVLKAEHARALAAGQAVFMEAAVGEASVKEANAARFRQTAEREFQAFRKERLATGELECQKLISAAQTHLTQVAARPGITVGQLQEEFTRWDEQYDSSTAAAGPAKRRLRNEFMRGTYQQLLSNVERAQSQRLQEAERRATEERHRAEQDRGAVAAARAEAERERQSREHLQQQLASLHSREGDWRRQETDFRQQLQQADALQRENEALKQDVARLNRQLQEASTKHQAATVQSSRTAELEAARLRAELDQANATLRAKDAQLAAVQHKLAAAESAAARPAPATPAPAAAPEPMDADGYESADEGVRGIGGTPPDKKTIAQLKDWLTEQGHEEIVWKLTQEKAKKPAYVAAANQVLGA</sequence>
<evidence type="ECO:0000256" key="3">
    <source>
        <dbReference type="ARBA" id="ARBA00023134"/>
    </source>
</evidence>
<keyword evidence="1" id="KW-0547">Nucleotide-binding</keyword>
<dbReference type="SUPFAM" id="SSF52540">
    <property type="entry name" value="P-loop containing nucleoside triphosphate hydrolases"/>
    <property type="match status" value="1"/>
</dbReference>
<gene>
    <name evidence="7" type="ORF">CVIRNUC_008399</name>
</gene>
<name>A0AAV1ICV6_9CHLO</name>
<organism evidence="7 8">
    <name type="scientific">Coccomyxa viridis</name>
    <dbReference type="NCBI Taxonomy" id="1274662"/>
    <lineage>
        <taxon>Eukaryota</taxon>
        <taxon>Viridiplantae</taxon>
        <taxon>Chlorophyta</taxon>
        <taxon>core chlorophytes</taxon>
        <taxon>Trebouxiophyceae</taxon>
        <taxon>Trebouxiophyceae incertae sedis</taxon>
        <taxon>Coccomyxaceae</taxon>
        <taxon>Coccomyxa</taxon>
    </lineage>
</organism>
<feature type="compositionally biased region" description="Basic and acidic residues" evidence="5">
    <location>
        <begin position="544"/>
        <end position="557"/>
    </location>
</feature>
<dbReference type="InterPro" id="IPR003191">
    <property type="entry name" value="Guanylate-bd/ATL_C"/>
</dbReference>
<feature type="compositionally biased region" description="Basic and acidic residues" evidence="5">
    <location>
        <begin position="524"/>
        <end position="536"/>
    </location>
</feature>
<keyword evidence="2" id="KW-0378">Hydrolase</keyword>
<dbReference type="InterPro" id="IPR015894">
    <property type="entry name" value="Guanylate-bd_N"/>
</dbReference>
<comment type="similarity">
    <text evidence="4">Belongs to the TRAFAC class dynamin-like GTPase superfamily. GB1/RHD3 GTPase family.</text>
</comment>
<reference evidence="7 8" key="1">
    <citation type="submission" date="2023-10" db="EMBL/GenBank/DDBJ databases">
        <authorList>
            <person name="Maclean D."/>
            <person name="Macfadyen A."/>
        </authorList>
    </citation>
    <scope>NUCLEOTIDE SEQUENCE [LARGE SCALE GENOMIC DNA]</scope>
</reference>
<keyword evidence="8" id="KW-1185">Reference proteome</keyword>
<evidence type="ECO:0000259" key="6">
    <source>
        <dbReference type="PROSITE" id="PS51715"/>
    </source>
</evidence>
<keyword evidence="3" id="KW-0342">GTP-binding</keyword>
<dbReference type="GO" id="GO:0005525">
    <property type="term" value="F:GTP binding"/>
    <property type="evidence" value="ECO:0007669"/>
    <property type="project" value="UniProtKB-KW"/>
</dbReference>
<evidence type="ECO:0000256" key="5">
    <source>
        <dbReference type="SAM" id="MobiDB-lite"/>
    </source>
</evidence>
<dbReference type="Pfam" id="PF02841">
    <property type="entry name" value="GBP_C"/>
    <property type="match status" value="1"/>
</dbReference>
<dbReference type="GO" id="GO:0003924">
    <property type="term" value="F:GTPase activity"/>
    <property type="evidence" value="ECO:0007669"/>
    <property type="project" value="InterPro"/>
</dbReference>
<dbReference type="Gene3D" id="3.40.50.300">
    <property type="entry name" value="P-loop containing nucleotide triphosphate hydrolases"/>
    <property type="match status" value="1"/>
</dbReference>
<dbReference type="Gene3D" id="1.20.1000.10">
    <property type="entry name" value="Guanylate-binding protein, C-terminal domain"/>
    <property type="match status" value="1"/>
</dbReference>
<accession>A0AAV1ICV6</accession>
<evidence type="ECO:0000256" key="1">
    <source>
        <dbReference type="ARBA" id="ARBA00022741"/>
    </source>
</evidence>
<dbReference type="InterPro" id="IPR030386">
    <property type="entry name" value="G_GB1_RHD3_dom"/>
</dbReference>
<evidence type="ECO:0000256" key="2">
    <source>
        <dbReference type="ARBA" id="ARBA00022801"/>
    </source>
</evidence>
<evidence type="ECO:0000313" key="8">
    <source>
        <dbReference type="Proteomes" id="UP001314263"/>
    </source>
</evidence>
<feature type="domain" description="GB1/RHD3-type G" evidence="6">
    <location>
        <begin position="55"/>
        <end position="305"/>
    </location>
</feature>
<feature type="compositionally biased region" description="Basic and acidic residues" evidence="5">
    <location>
        <begin position="499"/>
        <end position="516"/>
    </location>
</feature>
<dbReference type="InterPro" id="IPR027417">
    <property type="entry name" value="P-loop_NTPase"/>
</dbReference>
<feature type="region of interest" description="Disordered" evidence="5">
    <location>
        <begin position="494"/>
        <end position="557"/>
    </location>
</feature>
<comment type="caution">
    <text evidence="7">The sequence shown here is derived from an EMBL/GenBank/DDBJ whole genome shotgun (WGS) entry which is preliminary data.</text>
</comment>
<dbReference type="Pfam" id="PF02263">
    <property type="entry name" value="GBP"/>
    <property type="match status" value="1"/>
</dbReference>
<dbReference type="AlphaFoldDB" id="A0AAV1ICV6"/>
<evidence type="ECO:0000256" key="4">
    <source>
        <dbReference type="PROSITE-ProRule" id="PRU01052"/>
    </source>
</evidence>
<dbReference type="CDD" id="cd01851">
    <property type="entry name" value="GBP"/>
    <property type="match status" value="1"/>
</dbReference>
<dbReference type="PANTHER" id="PTHR10751">
    <property type="entry name" value="GUANYLATE BINDING PROTEIN"/>
    <property type="match status" value="1"/>
</dbReference>
<dbReference type="InterPro" id="IPR036543">
    <property type="entry name" value="Guanylate-bd_C_sf"/>
</dbReference>
<dbReference type="Proteomes" id="UP001314263">
    <property type="component" value="Unassembled WGS sequence"/>
</dbReference>